<accession>A0A8H7ZTX1</accession>
<sequence length="310" mass="35387">IAGQAVGEERVAERVPGGGPLQDTAHVSSAADTYFPVSEHDEEFKVPETGKYSQYSAPRRSVPPTVLAYDPRLYPPGPHPFFSEGIRHVAIDAHNNRYYGAPNDWPPRPSGPTSWRAERTTERVREEEKRRDGEEAQDNWNSEAEFWRFEWKSWNNDFPQGPAPPVLNCLPIFPKMPQYSMHFERPFPPPLPSDSPRHGTFCHARHGRSPHRSRARSQRQRSSSLDSDRSRTREERDLIKAMLPSLPKYDGRGGGFVLRQFVNQHVEYFALLGRKISEQIKLVVAGGHLTKDALDYWLHIKASPDLKCDS</sequence>
<gene>
    <name evidence="2" type="ORF">BJ554DRAFT_209</name>
</gene>
<evidence type="ECO:0000313" key="3">
    <source>
        <dbReference type="Proteomes" id="UP000673691"/>
    </source>
</evidence>
<feature type="region of interest" description="Disordered" evidence="1">
    <location>
        <begin position="184"/>
        <end position="233"/>
    </location>
</feature>
<dbReference type="AlphaFoldDB" id="A0A8H7ZTX1"/>
<dbReference type="Proteomes" id="UP000673691">
    <property type="component" value="Unassembled WGS sequence"/>
</dbReference>
<keyword evidence="3" id="KW-1185">Reference proteome</keyword>
<feature type="non-terminal residue" evidence="2">
    <location>
        <position position="1"/>
    </location>
</feature>
<evidence type="ECO:0000256" key="1">
    <source>
        <dbReference type="SAM" id="MobiDB-lite"/>
    </source>
</evidence>
<feature type="compositionally biased region" description="Basic residues" evidence="1">
    <location>
        <begin position="203"/>
        <end position="219"/>
    </location>
</feature>
<feature type="region of interest" description="Disordered" evidence="1">
    <location>
        <begin position="100"/>
        <end position="139"/>
    </location>
</feature>
<protein>
    <submittedName>
        <fullName evidence="2">Uncharacterized protein</fullName>
    </submittedName>
</protein>
<reference evidence="2 3" key="1">
    <citation type="journal article" name="Sci. Rep.">
        <title>Genome-scale phylogenetic analyses confirm Olpidium as the closest living zoosporic fungus to the non-flagellated, terrestrial fungi.</title>
        <authorList>
            <person name="Chang Y."/>
            <person name="Rochon D."/>
            <person name="Sekimoto S."/>
            <person name="Wang Y."/>
            <person name="Chovatia M."/>
            <person name="Sandor L."/>
            <person name="Salamov A."/>
            <person name="Grigoriev I.V."/>
            <person name="Stajich J.E."/>
            <person name="Spatafora J.W."/>
        </authorList>
    </citation>
    <scope>NUCLEOTIDE SEQUENCE [LARGE SCALE GENOMIC DNA]</scope>
    <source>
        <strain evidence="2">S191</strain>
    </source>
</reference>
<feature type="region of interest" description="Disordered" evidence="1">
    <location>
        <begin position="1"/>
        <end position="31"/>
    </location>
</feature>
<evidence type="ECO:0000313" key="2">
    <source>
        <dbReference type="EMBL" id="KAG5459389.1"/>
    </source>
</evidence>
<comment type="caution">
    <text evidence="2">The sequence shown here is derived from an EMBL/GenBank/DDBJ whole genome shotgun (WGS) entry which is preliminary data.</text>
</comment>
<proteinExistence type="predicted"/>
<dbReference type="EMBL" id="JAEFCI010006915">
    <property type="protein sequence ID" value="KAG5459389.1"/>
    <property type="molecule type" value="Genomic_DNA"/>
</dbReference>
<organism evidence="2 3">
    <name type="scientific">Olpidium bornovanus</name>
    <dbReference type="NCBI Taxonomy" id="278681"/>
    <lineage>
        <taxon>Eukaryota</taxon>
        <taxon>Fungi</taxon>
        <taxon>Fungi incertae sedis</taxon>
        <taxon>Olpidiomycota</taxon>
        <taxon>Olpidiomycotina</taxon>
        <taxon>Olpidiomycetes</taxon>
        <taxon>Olpidiales</taxon>
        <taxon>Olpidiaceae</taxon>
        <taxon>Olpidium</taxon>
    </lineage>
</organism>
<name>A0A8H7ZTX1_9FUNG</name>
<feature type="compositionally biased region" description="Basic and acidic residues" evidence="1">
    <location>
        <begin position="116"/>
        <end position="134"/>
    </location>
</feature>